<evidence type="ECO:0000313" key="3">
    <source>
        <dbReference type="EMBL" id="RKO96187.1"/>
    </source>
</evidence>
<protein>
    <recommendedName>
        <fullName evidence="2">Protein kinase domain-containing protein</fullName>
    </recommendedName>
</protein>
<feature type="region of interest" description="Disordered" evidence="1">
    <location>
        <begin position="365"/>
        <end position="416"/>
    </location>
</feature>
<dbReference type="PROSITE" id="PS50011">
    <property type="entry name" value="PROTEIN_KINASE_DOM"/>
    <property type="match status" value="1"/>
</dbReference>
<evidence type="ECO:0000313" key="4">
    <source>
        <dbReference type="Proteomes" id="UP000268535"/>
    </source>
</evidence>
<evidence type="ECO:0000256" key="1">
    <source>
        <dbReference type="SAM" id="MobiDB-lite"/>
    </source>
</evidence>
<dbReference type="GO" id="GO:0005524">
    <property type="term" value="F:ATP binding"/>
    <property type="evidence" value="ECO:0007669"/>
    <property type="project" value="InterPro"/>
</dbReference>
<name>A0A4V1IT86_9FUNG</name>
<evidence type="ECO:0000259" key="2">
    <source>
        <dbReference type="PROSITE" id="PS50011"/>
    </source>
</evidence>
<proteinExistence type="predicted"/>
<dbReference type="SUPFAM" id="SSF56112">
    <property type="entry name" value="Protein kinase-like (PK-like)"/>
    <property type="match status" value="1"/>
</dbReference>
<reference evidence="4" key="1">
    <citation type="journal article" date="2018" name="Nat. Microbiol.">
        <title>Leveraging single-cell genomics to expand the fungal tree of life.</title>
        <authorList>
            <person name="Ahrendt S.R."/>
            <person name="Quandt C.A."/>
            <person name="Ciobanu D."/>
            <person name="Clum A."/>
            <person name="Salamov A."/>
            <person name="Andreopoulos B."/>
            <person name="Cheng J.F."/>
            <person name="Woyke T."/>
            <person name="Pelin A."/>
            <person name="Henrissat B."/>
            <person name="Reynolds N.K."/>
            <person name="Benny G.L."/>
            <person name="Smith M.E."/>
            <person name="James T.Y."/>
            <person name="Grigoriev I.V."/>
        </authorList>
    </citation>
    <scope>NUCLEOTIDE SEQUENCE [LARGE SCALE GENOMIC DNA]</scope>
    <source>
        <strain evidence="4">ATCC 52028</strain>
    </source>
</reference>
<dbReference type="EMBL" id="ML010249">
    <property type="protein sequence ID" value="RKO96187.1"/>
    <property type="molecule type" value="Genomic_DNA"/>
</dbReference>
<dbReference type="PANTHER" id="PTHR11909">
    <property type="entry name" value="CASEIN KINASE-RELATED"/>
    <property type="match status" value="1"/>
</dbReference>
<feature type="region of interest" description="Disordered" evidence="1">
    <location>
        <begin position="429"/>
        <end position="462"/>
    </location>
</feature>
<dbReference type="GO" id="GO:0004672">
    <property type="term" value="F:protein kinase activity"/>
    <property type="evidence" value="ECO:0007669"/>
    <property type="project" value="InterPro"/>
</dbReference>
<feature type="domain" description="Protein kinase" evidence="2">
    <location>
        <begin position="1"/>
        <end position="120"/>
    </location>
</feature>
<dbReference type="InterPro" id="IPR050235">
    <property type="entry name" value="CK1_Ser-Thr_kinase"/>
</dbReference>
<dbReference type="AlphaFoldDB" id="A0A4V1IT86"/>
<gene>
    <name evidence="3" type="ORF">CAUPRSCDRAFT_12120</name>
</gene>
<feature type="compositionally biased region" description="Polar residues" evidence="1">
    <location>
        <begin position="380"/>
        <end position="389"/>
    </location>
</feature>
<accession>A0A4V1IT86</accession>
<sequence>MGLARRWRNEDGAPRALRKKAGFRGTARYASQAAHDGQDLGRVDDLWSLFYLLVEALTGTLPWKGKEKDVIAKVKRANTVPALVAGLPMAMLGFFMHLNSLDRLARPDYEAVRQCMQEMMGMHPSQYPWSDELRHILPEAAPPLRQPPTPAAPQPLLAGKVCAPRGASRATMFLSAKPPRVGPRLADLAFEPYPASLLRTDSGANYAAAPAAVPPTPHLTASHHTVTIDPVAPLPAPVERSLVALKTAALYPGAVGTGLGPGSRVVDAPTAAAAAKGGRSDSGLVNSIKTSLRRKILPERLSHAAPAPAAPEYAAAPDVAMLARRPSSTENTQILIDDTLGVHDVSQFMHPLVTQASMEMTLSVSMPTASPPPPGPSVEKQYQQQTSALPKTFGSPRSWFRKPRPPVAEPVGPAVTKGAATLRRSAVYRPQLVSSSDEGQAGGKSASSPYDSPKLSSLPASGLRAGDAYVTADGAVALPAEPQNMTPQMA</sequence>
<dbReference type="InterPro" id="IPR000719">
    <property type="entry name" value="Prot_kinase_dom"/>
</dbReference>
<dbReference type="Proteomes" id="UP000268535">
    <property type="component" value="Unassembled WGS sequence"/>
</dbReference>
<organism evidence="3 4">
    <name type="scientific">Caulochytrium protostelioides</name>
    <dbReference type="NCBI Taxonomy" id="1555241"/>
    <lineage>
        <taxon>Eukaryota</taxon>
        <taxon>Fungi</taxon>
        <taxon>Fungi incertae sedis</taxon>
        <taxon>Chytridiomycota</taxon>
        <taxon>Chytridiomycota incertae sedis</taxon>
        <taxon>Chytridiomycetes</taxon>
        <taxon>Caulochytriales</taxon>
        <taxon>Caulochytriaceae</taxon>
        <taxon>Caulochytrium</taxon>
    </lineage>
</organism>
<dbReference type="InterPro" id="IPR011009">
    <property type="entry name" value="Kinase-like_dom_sf"/>
</dbReference>
<feature type="compositionally biased region" description="Polar residues" evidence="1">
    <location>
        <begin position="445"/>
        <end position="459"/>
    </location>
</feature>
<dbReference type="Gene3D" id="1.10.510.10">
    <property type="entry name" value="Transferase(Phosphotransferase) domain 1"/>
    <property type="match status" value="1"/>
</dbReference>